<keyword evidence="1" id="KW-0812">Transmembrane</keyword>
<dbReference type="EMBL" id="FZOU01000001">
    <property type="protein sequence ID" value="SNS26298.1"/>
    <property type="molecule type" value="Genomic_DNA"/>
</dbReference>
<dbReference type="Proteomes" id="UP000198356">
    <property type="component" value="Unassembled WGS sequence"/>
</dbReference>
<accession>A0A239D2Q0</accession>
<proteinExistence type="predicted"/>
<feature type="transmembrane region" description="Helical" evidence="1">
    <location>
        <begin position="38"/>
        <end position="58"/>
    </location>
</feature>
<evidence type="ECO:0000313" key="3">
    <source>
        <dbReference type="Proteomes" id="UP000198356"/>
    </source>
</evidence>
<organism evidence="2 3">
    <name type="scientific">Granulicella rosea</name>
    <dbReference type="NCBI Taxonomy" id="474952"/>
    <lineage>
        <taxon>Bacteria</taxon>
        <taxon>Pseudomonadati</taxon>
        <taxon>Acidobacteriota</taxon>
        <taxon>Terriglobia</taxon>
        <taxon>Terriglobales</taxon>
        <taxon>Acidobacteriaceae</taxon>
        <taxon>Granulicella</taxon>
    </lineage>
</organism>
<name>A0A239D2Q0_9BACT</name>
<evidence type="ECO:0000313" key="2">
    <source>
        <dbReference type="EMBL" id="SNS26298.1"/>
    </source>
</evidence>
<dbReference type="AlphaFoldDB" id="A0A239D2Q0"/>
<keyword evidence="1" id="KW-1133">Transmembrane helix</keyword>
<protein>
    <submittedName>
        <fullName evidence="2">Flp pilus assembly protein, pilin Flp</fullName>
    </submittedName>
</protein>
<dbReference type="Pfam" id="PF04964">
    <property type="entry name" value="Flp_Fap"/>
    <property type="match status" value="1"/>
</dbReference>
<gene>
    <name evidence="2" type="ORF">SAMN05421770_101242</name>
</gene>
<dbReference type="InterPro" id="IPR007047">
    <property type="entry name" value="Flp_Fap"/>
</dbReference>
<keyword evidence="1" id="KW-0472">Membrane</keyword>
<reference evidence="2 3" key="1">
    <citation type="submission" date="2017-06" db="EMBL/GenBank/DDBJ databases">
        <authorList>
            <person name="Kim H.J."/>
            <person name="Triplett B.A."/>
        </authorList>
    </citation>
    <scope>NUCLEOTIDE SEQUENCE [LARGE SCALE GENOMIC DNA]</scope>
    <source>
        <strain evidence="2 3">DSM 18704</strain>
    </source>
</reference>
<sequence length="77" mass="7956">MLNALKSMVLSFPATIAGMRHGLGRVNLIQDESGQDLIEYALVAALIGVGAIIALRGLSTKIASAFTSVGNNLTSNV</sequence>
<keyword evidence="3" id="KW-1185">Reference proteome</keyword>
<evidence type="ECO:0000256" key="1">
    <source>
        <dbReference type="SAM" id="Phobius"/>
    </source>
</evidence>